<dbReference type="RefSeq" id="XP_005702942.1">
    <property type="nucleotide sequence ID" value="XM_005702885.1"/>
</dbReference>
<dbReference type="OrthoDB" id="430679at2759"/>
<dbReference type="Gene3D" id="1.10.3210.10">
    <property type="entry name" value="Hypothetical protein af1432"/>
    <property type="match status" value="1"/>
</dbReference>
<gene>
    <name evidence="2" type="ORF">Gasu_59130</name>
</gene>
<keyword evidence="3" id="KW-1185">Reference proteome</keyword>
<proteinExistence type="predicted"/>
<name>M2X9C8_GALSU</name>
<accession>M2X9C8</accession>
<dbReference type="Gramene" id="EME26422">
    <property type="protein sequence ID" value="EME26422"/>
    <property type="gene ID" value="Gasu_59130"/>
</dbReference>
<evidence type="ECO:0000313" key="3">
    <source>
        <dbReference type="Proteomes" id="UP000030680"/>
    </source>
</evidence>
<dbReference type="SUPFAM" id="SSF109604">
    <property type="entry name" value="HD-domain/PDEase-like"/>
    <property type="match status" value="1"/>
</dbReference>
<protein>
    <submittedName>
        <fullName evidence="2">Uncharacterized protein</fullName>
    </submittedName>
</protein>
<dbReference type="KEGG" id="gsl:Gasu_59130"/>
<evidence type="ECO:0000313" key="2">
    <source>
        <dbReference type="EMBL" id="EME26422.1"/>
    </source>
</evidence>
<reference evidence="3" key="1">
    <citation type="journal article" date="2013" name="Science">
        <title>Gene transfer from bacteria and archaea facilitated evolution of an extremophilic eukaryote.</title>
        <authorList>
            <person name="Schonknecht G."/>
            <person name="Chen W.H."/>
            <person name="Ternes C.M."/>
            <person name="Barbier G.G."/>
            <person name="Shrestha R.P."/>
            <person name="Stanke M."/>
            <person name="Brautigam A."/>
            <person name="Baker B.J."/>
            <person name="Banfield J.F."/>
            <person name="Garavito R.M."/>
            <person name="Carr K."/>
            <person name="Wilkerson C."/>
            <person name="Rensing S.A."/>
            <person name="Gagneul D."/>
            <person name="Dickenson N.E."/>
            <person name="Oesterhelt C."/>
            <person name="Lercher M.J."/>
            <person name="Weber A.P."/>
        </authorList>
    </citation>
    <scope>NUCLEOTIDE SEQUENCE [LARGE SCALE GENOMIC DNA]</scope>
    <source>
        <strain evidence="3">074W</strain>
    </source>
</reference>
<feature type="chain" id="PRO_5004028513" evidence="1">
    <location>
        <begin position="19"/>
        <end position="283"/>
    </location>
</feature>
<feature type="signal peptide" evidence="1">
    <location>
        <begin position="1"/>
        <end position="18"/>
    </location>
</feature>
<dbReference type="GeneID" id="17085400"/>
<evidence type="ECO:0000256" key="1">
    <source>
        <dbReference type="SAM" id="SignalP"/>
    </source>
</evidence>
<dbReference type="Proteomes" id="UP000030680">
    <property type="component" value="Unassembled WGS sequence"/>
</dbReference>
<keyword evidence="1" id="KW-0732">Signal</keyword>
<sequence>MLWWQWTTTMLFVLGYLAKKSKPRKIYPNSKKTGKNDWTVLWEAVTVAARLHKGRFHSFPIRQPYLQKVIRCCELLRRYIEDPTVLSAYLLRDALIFQPTAIYSLSDIFETELLQLVQILMEEKSTLNSCLGSLSRQHSGSTERKVNDNALSRSNSNLSFSSLHHYSTSLACALDNSLNHSFGGIYTREDELDNFSSEDDISSPHKQIEKEISVLSKCIFLSEVLFHLLEWKQLVEDGLMFQNSIRYCEYAREVVGFMRGSNVQLEEEIDQLIEHIENRGTNS</sequence>
<dbReference type="AlphaFoldDB" id="M2X9C8"/>
<organism evidence="2 3">
    <name type="scientific">Galdieria sulphuraria</name>
    <name type="common">Red alga</name>
    <dbReference type="NCBI Taxonomy" id="130081"/>
    <lineage>
        <taxon>Eukaryota</taxon>
        <taxon>Rhodophyta</taxon>
        <taxon>Bangiophyceae</taxon>
        <taxon>Galdieriales</taxon>
        <taxon>Galdieriaceae</taxon>
        <taxon>Galdieria</taxon>
    </lineage>
</organism>
<dbReference type="EMBL" id="KB454549">
    <property type="protein sequence ID" value="EME26422.1"/>
    <property type="molecule type" value="Genomic_DNA"/>
</dbReference>